<feature type="transmembrane region" description="Helical" evidence="19">
    <location>
        <begin position="69"/>
        <end position="92"/>
    </location>
</feature>
<keyword evidence="5 19" id="KW-0812">Transmembrane</keyword>
<evidence type="ECO:0000313" key="22">
    <source>
        <dbReference type="EMBL" id="TGM21246.1"/>
    </source>
</evidence>
<dbReference type="SUPFAM" id="SSF55781">
    <property type="entry name" value="GAF domain-like"/>
    <property type="match status" value="2"/>
</dbReference>
<dbReference type="Gene3D" id="3.30.70.1230">
    <property type="entry name" value="Nucleotide cyclase"/>
    <property type="match status" value="1"/>
</dbReference>
<keyword evidence="13 17" id="KW-0456">Lyase</keyword>
<evidence type="ECO:0000256" key="8">
    <source>
        <dbReference type="ARBA" id="ARBA00022840"/>
    </source>
</evidence>
<evidence type="ECO:0000313" key="24">
    <source>
        <dbReference type="Proteomes" id="UP000298057"/>
    </source>
</evidence>
<evidence type="ECO:0000256" key="17">
    <source>
        <dbReference type="RuleBase" id="RU000405"/>
    </source>
</evidence>
<evidence type="ECO:0000256" key="4">
    <source>
        <dbReference type="ARBA" id="ARBA00021420"/>
    </source>
</evidence>
<feature type="transmembrane region" description="Helical" evidence="19">
    <location>
        <begin position="246"/>
        <end position="268"/>
    </location>
</feature>
<organism evidence="21 23">
    <name type="scientific">Leptospira selangorensis</name>
    <dbReference type="NCBI Taxonomy" id="2484982"/>
    <lineage>
        <taxon>Bacteria</taxon>
        <taxon>Pseudomonadati</taxon>
        <taxon>Spirochaetota</taxon>
        <taxon>Spirochaetia</taxon>
        <taxon>Leptospirales</taxon>
        <taxon>Leptospiraceae</taxon>
        <taxon>Leptospira</taxon>
    </lineage>
</organism>
<keyword evidence="7" id="KW-0547">Nucleotide-binding</keyword>
<evidence type="ECO:0000256" key="2">
    <source>
        <dbReference type="ARBA" id="ARBA00004370"/>
    </source>
</evidence>
<evidence type="ECO:0000256" key="12">
    <source>
        <dbReference type="ARBA" id="ARBA00023136"/>
    </source>
</evidence>
<evidence type="ECO:0000313" key="21">
    <source>
        <dbReference type="EMBL" id="TGM13002.1"/>
    </source>
</evidence>
<feature type="transmembrane region" description="Helical" evidence="19">
    <location>
        <begin position="403"/>
        <end position="423"/>
    </location>
</feature>
<dbReference type="GO" id="GO:0005524">
    <property type="term" value="F:ATP binding"/>
    <property type="evidence" value="ECO:0007669"/>
    <property type="project" value="UniProtKB-KW"/>
</dbReference>
<comment type="subcellular location">
    <subcellularLocation>
        <location evidence="2">Membrane</location>
    </subcellularLocation>
</comment>
<dbReference type="CDD" id="cd07302">
    <property type="entry name" value="CHD"/>
    <property type="match status" value="1"/>
</dbReference>
<evidence type="ECO:0000256" key="18">
    <source>
        <dbReference type="SAM" id="Coils"/>
    </source>
</evidence>
<reference evidence="22" key="1">
    <citation type="submission" date="2018-10" db="EMBL/GenBank/DDBJ databases">
        <authorList>
            <person name="Vincent A.T."/>
            <person name="Schiettekatte O."/>
            <person name="Bourhy P."/>
            <person name="Veyrier F.J."/>
            <person name="Picardeau M."/>
        </authorList>
    </citation>
    <scope>NUCLEOTIDE SEQUENCE</scope>
    <source>
        <strain evidence="22">201702406</strain>
    </source>
</reference>
<feature type="transmembrane region" description="Helical" evidence="19">
    <location>
        <begin position="370"/>
        <end position="391"/>
    </location>
</feature>
<dbReference type="GO" id="GO:0005886">
    <property type="term" value="C:plasma membrane"/>
    <property type="evidence" value="ECO:0007669"/>
    <property type="project" value="UniProtKB-ARBA"/>
</dbReference>
<evidence type="ECO:0000256" key="16">
    <source>
        <dbReference type="ARBA" id="ARBA00064436"/>
    </source>
</evidence>
<feature type="transmembrane region" description="Helical" evidence="19">
    <location>
        <begin position="471"/>
        <end position="491"/>
    </location>
</feature>
<proteinExistence type="inferred from homology"/>
<evidence type="ECO:0000313" key="23">
    <source>
        <dbReference type="Proteomes" id="UP000297832"/>
    </source>
</evidence>
<dbReference type="GO" id="GO:0046872">
    <property type="term" value="F:metal ion binding"/>
    <property type="evidence" value="ECO:0007669"/>
    <property type="project" value="UniProtKB-KW"/>
</dbReference>
<feature type="transmembrane region" description="Helical" evidence="19">
    <location>
        <begin position="430"/>
        <end position="451"/>
    </location>
</feature>
<dbReference type="SMART" id="SM00044">
    <property type="entry name" value="CYCc"/>
    <property type="match status" value="1"/>
</dbReference>
<evidence type="ECO:0000256" key="11">
    <source>
        <dbReference type="ARBA" id="ARBA00022998"/>
    </source>
</evidence>
<dbReference type="Proteomes" id="UP000298057">
    <property type="component" value="Unassembled WGS sequence"/>
</dbReference>
<feature type="transmembrane region" description="Helical" evidence="19">
    <location>
        <begin position="173"/>
        <end position="193"/>
    </location>
</feature>
<name>A0A5F2C3B5_9LEPT</name>
<feature type="transmembrane region" description="Helical" evidence="19">
    <location>
        <begin position="338"/>
        <end position="358"/>
    </location>
</feature>
<dbReference type="InterPro" id="IPR001054">
    <property type="entry name" value="A/G_cyclase"/>
</dbReference>
<feature type="transmembrane region" description="Helical" evidence="19">
    <location>
        <begin position="498"/>
        <end position="520"/>
    </location>
</feature>
<protein>
    <recommendedName>
        <fullName evidence="4">Adenylate cyclase</fullName>
        <ecNumber evidence="3">4.6.1.1</ecNumber>
    </recommendedName>
    <alternativeName>
        <fullName evidence="14">ATP pyrophosphate-lyase</fullName>
    </alternativeName>
    <alternativeName>
        <fullName evidence="15">Adenylyl cyclase</fullName>
    </alternativeName>
</protein>
<sequence length="1250" mass="140694">MLYNWISTFTASSFRYLKDGNSLLEINVQNYNHRRRMTFYAYYIVPNMEALPQNAWPIISSDPTDFQYFWYQFPFAVPGLTTFVVGFLLFVAGMIRARKEGSQALLISFAISCLAFGTLGLLLGLRAVILDKSFLLSVNTLLYPIVLLFTPMSGHILHHILEKKYKILSWMNWLNWGAVVFALSGIVLNRAFTGDFIHYPFGKYPVSTFFLKPWGIIGVSTYFLIGVPCILHFLKHNSLKNKKTLVLGQNLLIILAASNLPSFIGIPFFPGGNFSFIPMLILAYGVFRSDFLNLSDFLFNKNALFYFLNAIIALLFLGISGAFVYLISPDELAKSQNIQWLFIPLVSTLAVFWLGIIVGGTNPASPLNQIAAFSLYIYGAQLISVLSINIISDPIIGLRVTQVCYMIFFLAPSIHIRFAYLALKKPLPKYFPIFDALVFLLSVAALSPWLFVGYYEFAWGRILASGPVVQGFGVVGFIGILAVLSEWFSAFRKKESDFLGNLAVLFLIVGSIMLLLNLPATQGFPIYPLGNLSIIPTGILAYGVLRNSTRLEAQQAFRISHRISLLSLSLIPLFSFLLFPFLSKSSPIDSRILYILLICFPILLLGYQLAFFLTRPISSELDILLHRLDRAREEAENSKNEAEVLTELAKKINSTSDLTEILQFVKDHISLRFGEDSILALFTINDAQQSLVLYHLTSNADSDIKDKIADLKIPLALEGGVLARTSKKQKPIYLAEIKPEWLDASPYDAILVRTFNLESVLHVPLIVQGKTLGVLSVTWSKVQFLAQKDLKEIASLGDQIAGAVQNAILLQETKDSAEEIEELNRFARILNSSLDLDQVFQSAFDYIVDHSTVDTIWLLLKDKENGVLRTYSGNSAMPGLTEKEMQYFRDLEIPLNETGGSIYHTYSEKVPLYIDDIRSEQGFTNLLNGSTVNFSKIDLRIAKNCHLYSMFQIPLILNHEVIGILNLTAFEKKIGLSVKAREKIMRICEQITTALHNASLYDQIKNLFTEAETSREKADSLLLNILPSEIAEELKEKGEVRPILYESATILFTDFKGFTQIAETRSPSDLIRELDSCFTQFDEIVHRYKLEKLKTIGDSYMCVGGIPAKNRTHAIDACLAALELQAFMNQMQSIKKQLGLPYWQMRIGIHTGPVIGGVIGKKKFAFDVWGDAVNTASRLESGGEVGKVNISQNTFELVDDFFKTEYRGTVPVKNKGYMAMYFLEGLREEYSLTDGKVPNRVFHEKYHSFY</sequence>
<evidence type="ECO:0000259" key="20">
    <source>
        <dbReference type="PROSITE" id="PS50125"/>
    </source>
</evidence>
<dbReference type="SUPFAM" id="SSF55073">
    <property type="entry name" value="Nucleotide cyclase"/>
    <property type="match status" value="1"/>
</dbReference>
<keyword evidence="12 19" id="KW-0472">Membrane</keyword>
<dbReference type="InterPro" id="IPR029016">
    <property type="entry name" value="GAF-like_dom_sf"/>
</dbReference>
<evidence type="ECO:0000256" key="3">
    <source>
        <dbReference type="ARBA" id="ARBA00012201"/>
    </source>
</evidence>
<gene>
    <name evidence="21" type="ORF">EHQ81_12165</name>
    <name evidence="22" type="ORF">EHQ82_09580</name>
</gene>
<dbReference type="EMBL" id="RQGV01000015">
    <property type="protein sequence ID" value="TGM13002.1"/>
    <property type="molecule type" value="Genomic_DNA"/>
</dbReference>
<evidence type="ECO:0000256" key="1">
    <source>
        <dbReference type="ARBA" id="ARBA00001593"/>
    </source>
</evidence>
<evidence type="ECO:0000256" key="10">
    <source>
        <dbReference type="ARBA" id="ARBA00022989"/>
    </source>
</evidence>
<comment type="caution">
    <text evidence="21">The sequence shown here is derived from an EMBL/GenBank/DDBJ whole genome shotgun (WGS) entry which is preliminary data.</text>
</comment>
<reference evidence="21 23" key="2">
    <citation type="journal article" date="2019" name="PLoS Negl. Trop. Dis.">
        <title>Revisiting the worldwide diversity of Leptospira species in the environment.</title>
        <authorList>
            <person name="Vincent A.T."/>
            <person name="Schiettekatte O."/>
            <person name="Bourhy P."/>
            <person name="Veyrier F.J."/>
            <person name="Picardeau M."/>
        </authorList>
    </citation>
    <scope>NUCLEOTIDE SEQUENCE [LARGE SCALE GENOMIC DNA]</scope>
    <source>
        <strain evidence="21 23">201702405</strain>
        <strain evidence="22">201702406</strain>
    </source>
</reference>
<dbReference type="EC" id="4.6.1.1" evidence="3"/>
<keyword evidence="6" id="KW-0479">Metal-binding</keyword>
<accession>A0A5F2C3B5</accession>
<keyword evidence="11" id="KW-0115">cAMP biosynthesis</keyword>
<keyword evidence="18" id="KW-0175">Coiled coil</keyword>
<dbReference type="Pfam" id="PF00211">
    <property type="entry name" value="Guanylate_cyc"/>
    <property type="match status" value="1"/>
</dbReference>
<keyword evidence="10 19" id="KW-1133">Transmembrane helix</keyword>
<dbReference type="InterPro" id="IPR050401">
    <property type="entry name" value="Cyclic_nucleotide_synthase"/>
</dbReference>
<feature type="domain" description="Guanylate cyclase" evidence="20">
    <location>
        <begin position="1049"/>
        <end position="1180"/>
    </location>
</feature>
<dbReference type="Proteomes" id="UP000297832">
    <property type="component" value="Unassembled WGS sequence"/>
</dbReference>
<dbReference type="Gene3D" id="3.30.450.40">
    <property type="match status" value="2"/>
</dbReference>
<dbReference type="PANTHER" id="PTHR11920">
    <property type="entry name" value="GUANYLYL CYCLASE"/>
    <property type="match status" value="1"/>
</dbReference>
<feature type="transmembrane region" description="Helical" evidence="19">
    <location>
        <begin position="565"/>
        <end position="582"/>
    </location>
</feature>
<evidence type="ECO:0000256" key="6">
    <source>
        <dbReference type="ARBA" id="ARBA00022723"/>
    </source>
</evidence>
<evidence type="ECO:0000256" key="15">
    <source>
        <dbReference type="ARBA" id="ARBA00032637"/>
    </source>
</evidence>
<dbReference type="InterPro" id="IPR029787">
    <property type="entry name" value="Nucleotide_cyclase"/>
</dbReference>
<comment type="catalytic activity">
    <reaction evidence="1">
        <text>ATP = 3',5'-cyclic AMP + diphosphate</text>
        <dbReference type="Rhea" id="RHEA:15389"/>
        <dbReference type="ChEBI" id="CHEBI:30616"/>
        <dbReference type="ChEBI" id="CHEBI:33019"/>
        <dbReference type="ChEBI" id="CHEBI:58165"/>
        <dbReference type="EC" id="4.6.1.1"/>
    </reaction>
</comment>
<dbReference type="PANTHER" id="PTHR11920:SF335">
    <property type="entry name" value="GUANYLATE CYCLASE"/>
    <property type="match status" value="1"/>
</dbReference>
<dbReference type="EMBL" id="RQGU01000090">
    <property type="protein sequence ID" value="TGM21246.1"/>
    <property type="molecule type" value="Genomic_DNA"/>
</dbReference>
<evidence type="ECO:0000256" key="13">
    <source>
        <dbReference type="ARBA" id="ARBA00023239"/>
    </source>
</evidence>
<feature type="transmembrane region" description="Helical" evidence="19">
    <location>
        <begin position="141"/>
        <end position="161"/>
    </location>
</feature>
<dbReference type="FunFam" id="3.30.70.1230:FF:000033">
    <property type="entry name" value="Adenylate cyclase"/>
    <property type="match status" value="1"/>
</dbReference>
<dbReference type="RefSeq" id="WP_135627227.1">
    <property type="nucleotide sequence ID" value="NZ_RQGU01000090.1"/>
</dbReference>
<evidence type="ECO:0000256" key="19">
    <source>
        <dbReference type="SAM" id="Phobius"/>
    </source>
</evidence>
<keyword evidence="8" id="KW-0067">ATP-binding</keyword>
<dbReference type="PROSITE" id="PS00452">
    <property type="entry name" value="GUANYLATE_CYCLASE_1"/>
    <property type="match status" value="1"/>
</dbReference>
<dbReference type="GO" id="GO:0004016">
    <property type="term" value="F:adenylate cyclase activity"/>
    <property type="evidence" value="ECO:0007669"/>
    <property type="project" value="UniProtKB-EC"/>
</dbReference>
<dbReference type="GO" id="GO:0035556">
    <property type="term" value="P:intracellular signal transduction"/>
    <property type="evidence" value="ECO:0007669"/>
    <property type="project" value="InterPro"/>
</dbReference>
<dbReference type="AlphaFoldDB" id="A0A5F2C3B5"/>
<feature type="transmembrane region" description="Helical" evidence="19">
    <location>
        <begin position="104"/>
        <end position="129"/>
    </location>
</feature>
<evidence type="ECO:0000256" key="5">
    <source>
        <dbReference type="ARBA" id="ARBA00022692"/>
    </source>
</evidence>
<evidence type="ECO:0000256" key="7">
    <source>
        <dbReference type="ARBA" id="ARBA00022741"/>
    </source>
</evidence>
<dbReference type="InterPro" id="IPR003018">
    <property type="entry name" value="GAF"/>
</dbReference>
<comment type="subunit">
    <text evidence="16">Homodimer. Can also exist as monomer.</text>
</comment>
<dbReference type="PROSITE" id="PS50125">
    <property type="entry name" value="GUANYLATE_CYCLASE_2"/>
    <property type="match status" value="1"/>
</dbReference>
<feature type="transmembrane region" description="Helical" evidence="19">
    <location>
        <begin position="526"/>
        <end position="545"/>
    </location>
</feature>
<dbReference type="GO" id="GO:0006171">
    <property type="term" value="P:cAMP biosynthetic process"/>
    <property type="evidence" value="ECO:0007669"/>
    <property type="project" value="UniProtKB-KW"/>
</dbReference>
<keyword evidence="24" id="KW-1185">Reference proteome</keyword>
<evidence type="ECO:0000256" key="9">
    <source>
        <dbReference type="ARBA" id="ARBA00022842"/>
    </source>
</evidence>
<feature type="transmembrane region" description="Helical" evidence="19">
    <location>
        <begin position="213"/>
        <end position="234"/>
    </location>
</feature>
<feature type="transmembrane region" description="Helical" evidence="19">
    <location>
        <begin position="594"/>
        <end position="613"/>
    </location>
</feature>
<dbReference type="InterPro" id="IPR018297">
    <property type="entry name" value="A/G_cyclase_CS"/>
</dbReference>
<feature type="coiled-coil region" evidence="18">
    <location>
        <begin position="621"/>
        <end position="655"/>
    </location>
</feature>
<evidence type="ECO:0000256" key="14">
    <source>
        <dbReference type="ARBA" id="ARBA00032597"/>
    </source>
</evidence>
<dbReference type="Pfam" id="PF13185">
    <property type="entry name" value="GAF_2"/>
    <property type="match status" value="1"/>
</dbReference>
<comment type="similarity">
    <text evidence="17">Belongs to the adenylyl cyclase class-4/guanylyl cyclase family.</text>
</comment>
<dbReference type="SMART" id="SM00065">
    <property type="entry name" value="GAF"/>
    <property type="match status" value="2"/>
</dbReference>
<feature type="transmembrane region" description="Helical" evidence="19">
    <location>
        <begin position="303"/>
        <end position="326"/>
    </location>
</feature>
<keyword evidence="9" id="KW-0460">Magnesium</keyword>